<dbReference type="Proteomes" id="UP001560685">
    <property type="component" value="Unassembled WGS sequence"/>
</dbReference>
<protein>
    <recommendedName>
        <fullName evidence="3">DUF4164 family protein</fullName>
    </recommendedName>
</protein>
<evidence type="ECO:0000313" key="1">
    <source>
        <dbReference type="EMBL" id="MEX6632435.1"/>
    </source>
</evidence>
<name>A0ABV3Z0X2_9PROT</name>
<proteinExistence type="predicted"/>
<organism evidence="1 2">
    <name type="scientific">Hyphococcus lacteus</name>
    <dbReference type="NCBI Taxonomy" id="3143536"/>
    <lineage>
        <taxon>Bacteria</taxon>
        <taxon>Pseudomonadati</taxon>
        <taxon>Pseudomonadota</taxon>
        <taxon>Alphaproteobacteria</taxon>
        <taxon>Parvularculales</taxon>
        <taxon>Parvularculaceae</taxon>
        <taxon>Hyphococcus</taxon>
    </lineage>
</organism>
<accession>A0ABV3Z0X2</accession>
<dbReference type="EMBL" id="JBEHZE010000001">
    <property type="protein sequence ID" value="MEX6632435.1"/>
    <property type="molecule type" value="Genomic_DNA"/>
</dbReference>
<sequence>MTVLEKAVRNLADALEALESKLDGRLDDLAANDDVISAAKRQASAARYQTENASREVAAAISDIKSLLDTDEAKKGGTS</sequence>
<reference evidence="1 2" key="1">
    <citation type="submission" date="2024-05" db="EMBL/GenBank/DDBJ databases">
        <title>Three bacterial strains, DH-69, EH-24, and ECK-19 isolated from coastal sediments.</title>
        <authorList>
            <person name="Ye Y.-Q."/>
            <person name="Du Z.-J."/>
        </authorList>
    </citation>
    <scope>NUCLEOTIDE SEQUENCE [LARGE SCALE GENOMIC DNA]</scope>
    <source>
        <strain evidence="1 2">ECK-19</strain>
    </source>
</reference>
<comment type="caution">
    <text evidence="1">The sequence shown here is derived from an EMBL/GenBank/DDBJ whole genome shotgun (WGS) entry which is preliminary data.</text>
</comment>
<gene>
    <name evidence="1" type="ORF">ABFZ84_02645</name>
</gene>
<keyword evidence="2" id="KW-1185">Reference proteome</keyword>
<evidence type="ECO:0008006" key="3">
    <source>
        <dbReference type="Google" id="ProtNLM"/>
    </source>
</evidence>
<evidence type="ECO:0000313" key="2">
    <source>
        <dbReference type="Proteomes" id="UP001560685"/>
    </source>
</evidence>
<dbReference type="RefSeq" id="WP_369312359.1">
    <property type="nucleotide sequence ID" value="NZ_JBEHZE010000001.1"/>
</dbReference>